<proteinExistence type="predicted"/>
<dbReference type="Proteomes" id="UP000217785">
    <property type="component" value="Unassembled WGS sequence"/>
</dbReference>
<name>A0A292YEC5_9BACL</name>
<reference evidence="2" key="1">
    <citation type="submission" date="2017-07" db="EMBL/GenBank/DDBJ databases">
        <title>Draft genome sequence of Effusibacillus lacus strain skLN1.</title>
        <authorList>
            <person name="Watanabe M."/>
            <person name="Kojima H."/>
            <person name="Fukui M."/>
        </authorList>
    </citation>
    <scope>NUCLEOTIDE SEQUENCE [LARGE SCALE GENOMIC DNA]</scope>
    <source>
        <strain evidence="2">skLN1</strain>
    </source>
</reference>
<evidence type="ECO:0000313" key="1">
    <source>
        <dbReference type="EMBL" id="GAX91362.1"/>
    </source>
</evidence>
<sequence length="107" mass="12452">MKKRTAVRIQCQNPILYRAIQKLLDQIDDIKIVHGPSNNEEAESEEEIDFVIREEDELIRTWASLPHDSGISYVYVNPKNNCITVITRKQVELSNADEFARLIVQRK</sequence>
<dbReference type="EMBL" id="BDUF01000095">
    <property type="protein sequence ID" value="GAX91362.1"/>
    <property type="molecule type" value="Genomic_DNA"/>
</dbReference>
<dbReference type="RefSeq" id="WP_096183082.1">
    <property type="nucleotide sequence ID" value="NZ_BDUF01000095.1"/>
</dbReference>
<accession>A0A292YEC5</accession>
<gene>
    <name evidence="1" type="ORF">EFBL_3031</name>
</gene>
<evidence type="ECO:0000313" key="2">
    <source>
        <dbReference type="Proteomes" id="UP000217785"/>
    </source>
</evidence>
<comment type="caution">
    <text evidence="1">The sequence shown here is derived from an EMBL/GenBank/DDBJ whole genome shotgun (WGS) entry which is preliminary data.</text>
</comment>
<organism evidence="1 2">
    <name type="scientific">Effusibacillus lacus</name>
    <dbReference type="NCBI Taxonomy" id="1348429"/>
    <lineage>
        <taxon>Bacteria</taxon>
        <taxon>Bacillati</taxon>
        <taxon>Bacillota</taxon>
        <taxon>Bacilli</taxon>
        <taxon>Bacillales</taxon>
        <taxon>Alicyclobacillaceae</taxon>
        <taxon>Effusibacillus</taxon>
    </lineage>
</organism>
<protein>
    <submittedName>
        <fullName evidence="1">Uncharacterized protein</fullName>
    </submittedName>
</protein>
<keyword evidence="2" id="KW-1185">Reference proteome</keyword>
<dbReference type="AlphaFoldDB" id="A0A292YEC5"/>